<dbReference type="Pfam" id="PF00342">
    <property type="entry name" value="PGI"/>
    <property type="match status" value="1"/>
</dbReference>
<dbReference type="InterPro" id="IPR001672">
    <property type="entry name" value="G6P_Isomerase"/>
</dbReference>
<dbReference type="PANTHER" id="PTHR11469">
    <property type="entry name" value="GLUCOSE-6-PHOSPHATE ISOMERASE"/>
    <property type="match status" value="1"/>
</dbReference>
<dbReference type="EC" id="5.3.1.9" evidence="1"/>
<evidence type="ECO:0000259" key="5">
    <source>
        <dbReference type="PROSITE" id="PS51464"/>
    </source>
</evidence>
<dbReference type="GO" id="GO:0051156">
    <property type="term" value="P:glucose 6-phosphate metabolic process"/>
    <property type="evidence" value="ECO:0007669"/>
    <property type="project" value="TreeGrafter"/>
</dbReference>
<keyword evidence="4 6" id="KW-0413">Isomerase</keyword>
<dbReference type="PANTHER" id="PTHR11469:SF1">
    <property type="entry name" value="GLUCOSE-6-PHOSPHATE ISOMERASE"/>
    <property type="match status" value="1"/>
</dbReference>
<keyword evidence="2" id="KW-0312">Gluconeogenesis</keyword>
<evidence type="ECO:0000256" key="1">
    <source>
        <dbReference type="ARBA" id="ARBA00011952"/>
    </source>
</evidence>
<dbReference type="Gene3D" id="3.40.50.10490">
    <property type="entry name" value="Glucose-6-phosphate isomerase like protein, domain 1"/>
    <property type="match status" value="2"/>
</dbReference>
<dbReference type="PROSITE" id="PS51464">
    <property type="entry name" value="SIS"/>
    <property type="match status" value="1"/>
</dbReference>
<evidence type="ECO:0000313" key="6">
    <source>
        <dbReference type="EMBL" id="VAW95581.1"/>
    </source>
</evidence>
<evidence type="ECO:0000256" key="4">
    <source>
        <dbReference type="ARBA" id="ARBA00023235"/>
    </source>
</evidence>
<dbReference type="AlphaFoldDB" id="A0A3B0ZV16"/>
<dbReference type="PROSITE" id="PS51463">
    <property type="entry name" value="P_GLUCOSE_ISOMERASE_3"/>
    <property type="match status" value="1"/>
</dbReference>
<sequence length="437" mass="48513">MTISRLSIDNSGFQKDAIGDSGVTDEEIKALSPRLDGLRKKIRQWQNSNDVNFLNLPDKTDLDTIEQIGRKCSRMFKHTIVFGIGGSSLGAEMLSSTLGHRSPRNRVTFYDNIDPRTLSEIDDVQWADTLCMVVSKSGNTAETLGQFLTVLPRMERYLGEVGLREHTIIITENPDGALYKIAQQLGIEPIAHPAVGGRFSVLSVVGLLPAYISGVDVSGVLEGARAMARLCTDDDILENPAFHNGAAQYLHTEKGRTISVFMPYADNLRLVVNWYRQLWAESLGKVDADGQHRGMTPLENHGVTDQHSQLQLMLDGPDDKVVTFIANPGVRHEGRRVPMRFQELPAVAPLAGHTLGELFISELKATRETLSRRGRPNRTFGLHDRDAYAIGELIMLLEMETVVVAELMGIDPFDQPAVEESKVLTREYLADLIHVDF</sequence>
<feature type="domain" description="SIS" evidence="5">
    <location>
        <begin position="64"/>
        <end position="220"/>
    </location>
</feature>
<gene>
    <name evidence="6" type="ORF">MNBD_GAMMA19-1751</name>
</gene>
<dbReference type="EMBL" id="UOFV01000062">
    <property type="protein sequence ID" value="VAW95581.1"/>
    <property type="molecule type" value="Genomic_DNA"/>
</dbReference>
<dbReference type="GO" id="GO:0097367">
    <property type="term" value="F:carbohydrate derivative binding"/>
    <property type="evidence" value="ECO:0007669"/>
    <property type="project" value="InterPro"/>
</dbReference>
<dbReference type="PRINTS" id="PR00662">
    <property type="entry name" value="G6PISOMERASE"/>
</dbReference>
<organism evidence="6">
    <name type="scientific">hydrothermal vent metagenome</name>
    <dbReference type="NCBI Taxonomy" id="652676"/>
    <lineage>
        <taxon>unclassified sequences</taxon>
        <taxon>metagenomes</taxon>
        <taxon>ecological metagenomes</taxon>
    </lineage>
</organism>
<dbReference type="GO" id="GO:0006096">
    <property type="term" value="P:glycolytic process"/>
    <property type="evidence" value="ECO:0007669"/>
    <property type="project" value="UniProtKB-KW"/>
</dbReference>
<keyword evidence="3" id="KW-0324">Glycolysis</keyword>
<evidence type="ECO:0000256" key="3">
    <source>
        <dbReference type="ARBA" id="ARBA00023152"/>
    </source>
</evidence>
<accession>A0A3B0ZV16</accession>
<dbReference type="InterPro" id="IPR035482">
    <property type="entry name" value="SIS_PGI_2"/>
</dbReference>
<evidence type="ECO:0000256" key="2">
    <source>
        <dbReference type="ARBA" id="ARBA00022432"/>
    </source>
</evidence>
<dbReference type="GO" id="GO:0005829">
    <property type="term" value="C:cytosol"/>
    <property type="evidence" value="ECO:0007669"/>
    <property type="project" value="TreeGrafter"/>
</dbReference>
<dbReference type="InterPro" id="IPR046348">
    <property type="entry name" value="SIS_dom_sf"/>
</dbReference>
<dbReference type="GO" id="GO:0048029">
    <property type="term" value="F:monosaccharide binding"/>
    <property type="evidence" value="ECO:0007669"/>
    <property type="project" value="TreeGrafter"/>
</dbReference>
<dbReference type="GO" id="GO:0006094">
    <property type="term" value="P:gluconeogenesis"/>
    <property type="evidence" value="ECO:0007669"/>
    <property type="project" value="UniProtKB-KW"/>
</dbReference>
<dbReference type="PROSITE" id="PS00174">
    <property type="entry name" value="P_GLUCOSE_ISOMERASE_2"/>
    <property type="match status" value="1"/>
</dbReference>
<dbReference type="SUPFAM" id="SSF53697">
    <property type="entry name" value="SIS domain"/>
    <property type="match status" value="1"/>
</dbReference>
<protein>
    <recommendedName>
        <fullName evidence="1">glucose-6-phosphate isomerase</fullName>
        <ecNumber evidence="1">5.3.1.9</ecNumber>
    </recommendedName>
</protein>
<name>A0A3B0ZV16_9ZZZZ</name>
<dbReference type="GO" id="GO:0004347">
    <property type="term" value="F:glucose-6-phosphate isomerase activity"/>
    <property type="evidence" value="ECO:0007669"/>
    <property type="project" value="UniProtKB-EC"/>
</dbReference>
<proteinExistence type="predicted"/>
<reference evidence="6" key="1">
    <citation type="submission" date="2018-06" db="EMBL/GenBank/DDBJ databases">
        <authorList>
            <person name="Zhirakovskaya E."/>
        </authorList>
    </citation>
    <scope>NUCLEOTIDE SEQUENCE</scope>
</reference>
<dbReference type="CDD" id="cd05016">
    <property type="entry name" value="SIS_PGI_2"/>
    <property type="match status" value="1"/>
</dbReference>
<dbReference type="InterPro" id="IPR018189">
    <property type="entry name" value="Phosphoglucose_isomerase_CS"/>
</dbReference>
<dbReference type="InterPro" id="IPR001347">
    <property type="entry name" value="SIS_dom"/>
</dbReference>